<keyword evidence="7" id="KW-1185">Reference proteome</keyword>
<evidence type="ECO:0000256" key="2">
    <source>
        <dbReference type="ARBA" id="ARBA00023125"/>
    </source>
</evidence>
<dbReference type="Gene3D" id="1.10.10.10">
    <property type="entry name" value="Winged helix-like DNA-binding domain superfamily/Winged helix DNA-binding domain"/>
    <property type="match status" value="1"/>
</dbReference>
<dbReference type="Pfam" id="PF01638">
    <property type="entry name" value="HxlR"/>
    <property type="match status" value="1"/>
</dbReference>
<dbReference type="GO" id="GO:0003677">
    <property type="term" value="F:DNA binding"/>
    <property type="evidence" value="ECO:0007669"/>
    <property type="project" value="UniProtKB-KW"/>
</dbReference>
<reference evidence="6" key="1">
    <citation type="submission" date="2013-05" db="EMBL/GenBank/DDBJ databases">
        <title>Genome assembly of Cystobacter fuscus DSM 2262.</title>
        <authorList>
            <person name="Sharma G."/>
            <person name="Khatri I."/>
            <person name="Kaur C."/>
            <person name="Mayilraj S."/>
            <person name="Subramanian S."/>
        </authorList>
    </citation>
    <scope>NUCLEOTIDE SEQUENCE [LARGE SCALE GENOMIC DNA]</scope>
    <source>
        <strain evidence="6">DSM 2262</strain>
    </source>
</reference>
<dbReference type="Proteomes" id="UP000011682">
    <property type="component" value="Unassembled WGS sequence"/>
</dbReference>
<dbReference type="EMBL" id="ANAH02000005">
    <property type="protein sequence ID" value="EPX63561.1"/>
    <property type="molecule type" value="Genomic_DNA"/>
</dbReference>
<dbReference type="RefSeq" id="WP_002627783.1">
    <property type="nucleotide sequence ID" value="NZ_ANAH02000005.1"/>
</dbReference>
<dbReference type="InterPro" id="IPR036390">
    <property type="entry name" value="WH_DNA-bd_sf"/>
</dbReference>
<proteinExistence type="predicted"/>
<keyword evidence="2" id="KW-0238">DNA-binding</keyword>
<organism evidence="6 7">
    <name type="scientific">Cystobacter fuscus (strain ATCC 25194 / DSM 2262 / NBRC 100088 / M29)</name>
    <dbReference type="NCBI Taxonomy" id="1242864"/>
    <lineage>
        <taxon>Bacteria</taxon>
        <taxon>Pseudomonadati</taxon>
        <taxon>Myxococcota</taxon>
        <taxon>Myxococcia</taxon>
        <taxon>Myxococcales</taxon>
        <taxon>Cystobacterineae</taxon>
        <taxon>Archangiaceae</taxon>
        <taxon>Cystobacter</taxon>
    </lineage>
</organism>
<feature type="domain" description="HTH hxlR-type" evidence="5">
    <location>
        <begin position="14"/>
        <end position="113"/>
    </location>
</feature>
<feature type="compositionally biased region" description="Polar residues" evidence="4">
    <location>
        <begin position="57"/>
        <end position="66"/>
    </location>
</feature>
<dbReference type="SUPFAM" id="SSF46785">
    <property type="entry name" value="Winged helix' DNA-binding domain"/>
    <property type="match status" value="1"/>
</dbReference>
<dbReference type="PANTHER" id="PTHR33204">
    <property type="entry name" value="TRANSCRIPTIONAL REGULATOR, MARR FAMILY"/>
    <property type="match status" value="1"/>
</dbReference>
<dbReference type="PANTHER" id="PTHR33204:SF37">
    <property type="entry name" value="HTH-TYPE TRANSCRIPTIONAL REGULATOR YODB"/>
    <property type="match status" value="1"/>
</dbReference>
<evidence type="ECO:0000256" key="1">
    <source>
        <dbReference type="ARBA" id="ARBA00023015"/>
    </source>
</evidence>
<dbReference type="InterPro" id="IPR002577">
    <property type="entry name" value="HTH_HxlR"/>
</dbReference>
<gene>
    <name evidence="6" type="ORF">D187_005968</name>
</gene>
<accession>S9PKN7</accession>
<evidence type="ECO:0000313" key="6">
    <source>
        <dbReference type="EMBL" id="EPX63561.1"/>
    </source>
</evidence>
<keyword evidence="1" id="KW-0805">Transcription regulation</keyword>
<keyword evidence="3" id="KW-0804">Transcription</keyword>
<evidence type="ECO:0000256" key="4">
    <source>
        <dbReference type="SAM" id="MobiDB-lite"/>
    </source>
</evidence>
<feature type="region of interest" description="Disordered" evidence="4">
    <location>
        <begin position="57"/>
        <end position="120"/>
    </location>
</feature>
<evidence type="ECO:0000313" key="7">
    <source>
        <dbReference type="Proteomes" id="UP000011682"/>
    </source>
</evidence>
<feature type="compositionally biased region" description="Low complexity" evidence="4">
    <location>
        <begin position="68"/>
        <end position="84"/>
    </location>
</feature>
<name>S9PKN7_CYSF2</name>
<evidence type="ECO:0000256" key="3">
    <source>
        <dbReference type="ARBA" id="ARBA00023163"/>
    </source>
</evidence>
<sequence length="158" mass="17413">MKKERKGDAYSARCPARLVLDQIGDKWTVLLLGVLVKQPTRFNELKRRLQGVSQKMLGQTLTSTPRISRVASRPSSGVSRPSRSTGFADGGSSPAPCARSARPSSREHKKNGRPVEGEGDLDRLASLCLQKAARRKRKLVDSDIVREILERQHSPSLA</sequence>
<dbReference type="eggNOG" id="COG1733">
    <property type="taxonomic scope" value="Bacteria"/>
</dbReference>
<dbReference type="AlphaFoldDB" id="S9PKN7"/>
<dbReference type="InterPro" id="IPR036388">
    <property type="entry name" value="WH-like_DNA-bd_sf"/>
</dbReference>
<protein>
    <submittedName>
        <fullName evidence="6">Transcriptional regulator, HxlR family</fullName>
    </submittedName>
</protein>
<comment type="caution">
    <text evidence="6">The sequence shown here is derived from an EMBL/GenBank/DDBJ whole genome shotgun (WGS) entry which is preliminary data.</text>
</comment>
<dbReference type="PROSITE" id="PS51118">
    <property type="entry name" value="HTH_HXLR"/>
    <property type="match status" value="1"/>
</dbReference>
<evidence type="ECO:0000259" key="5">
    <source>
        <dbReference type="PROSITE" id="PS51118"/>
    </source>
</evidence>